<dbReference type="GO" id="GO:0005737">
    <property type="term" value="C:cytoplasm"/>
    <property type="evidence" value="ECO:0000318"/>
    <property type="project" value="GO_Central"/>
</dbReference>
<name>A0A2K3DEY9_CHLRE</name>
<dbReference type="GO" id="GO:0019433">
    <property type="term" value="P:triglyceride catabolic process"/>
    <property type="evidence" value="ECO:0000318"/>
    <property type="project" value="GO_Central"/>
</dbReference>
<evidence type="ECO:0008006" key="4">
    <source>
        <dbReference type="Google" id="ProtNLM"/>
    </source>
</evidence>
<feature type="compositionally biased region" description="Low complexity" evidence="1">
    <location>
        <begin position="154"/>
        <end position="197"/>
    </location>
</feature>
<feature type="region of interest" description="Disordered" evidence="1">
    <location>
        <begin position="119"/>
        <end position="197"/>
    </location>
</feature>
<dbReference type="InterPro" id="IPR033562">
    <property type="entry name" value="PLPL"/>
</dbReference>
<proteinExistence type="predicted"/>
<reference evidence="2 3" key="1">
    <citation type="journal article" date="2007" name="Science">
        <title>The Chlamydomonas genome reveals the evolution of key animal and plant functions.</title>
        <authorList>
            <person name="Merchant S.S."/>
            <person name="Prochnik S.E."/>
            <person name="Vallon O."/>
            <person name="Harris E.H."/>
            <person name="Karpowicz S.J."/>
            <person name="Witman G.B."/>
            <person name="Terry A."/>
            <person name="Salamov A."/>
            <person name="Fritz-Laylin L.K."/>
            <person name="Marechal-Drouard L."/>
            <person name="Marshall W.F."/>
            <person name="Qu L.H."/>
            <person name="Nelson D.R."/>
            <person name="Sanderfoot A.A."/>
            <person name="Spalding M.H."/>
            <person name="Kapitonov V.V."/>
            <person name="Ren Q."/>
            <person name="Ferris P."/>
            <person name="Lindquist E."/>
            <person name="Shapiro H."/>
            <person name="Lucas S.M."/>
            <person name="Grimwood J."/>
            <person name="Schmutz J."/>
            <person name="Cardol P."/>
            <person name="Cerutti H."/>
            <person name="Chanfreau G."/>
            <person name="Chen C.L."/>
            <person name="Cognat V."/>
            <person name="Croft M.T."/>
            <person name="Dent R."/>
            <person name="Dutcher S."/>
            <person name="Fernandez E."/>
            <person name="Fukuzawa H."/>
            <person name="Gonzalez-Ballester D."/>
            <person name="Gonzalez-Halphen D."/>
            <person name="Hallmann A."/>
            <person name="Hanikenne M."/>
            <person name="Hippler M."/>
            <person name="Inwood W."/>
            <person name="Jabbari K."/>
            <person name="Kalanon M."/>
            <person name="Kuras R."/>
            <person name="Lefebvre P.A."/>
            <person name="Lemaire S.D."/>
            <person name="Lobanov A.V."/>
            <person name="Lohr M."/>
            <person name="Manuell A."/>
            <person name="Meier I."/>
            <person name="Mets L."/>
            <person name="Mittag M."/>
            <person name="Mittelmeier T."/>
            <person name="Moroney J.V."/>
            <person name="Moseley J."/>
            <person name="Napoli C."/>
            <person name="Nedelcu A.M."/>
            <person name="Niyogi K."/>
            <person name="Novoselov S.V."/>
            <person name="Paulsen I.T."/>
            <person name="Pazour G."/>
            <person name="Purton S."/>
            <person name="Ral J.P."/>
            <person name="Riano-Pachon D.M."/>
            <person name="Riekhof W."/>
            <person name="Rymarquis L."/>
            <person name="Schroda M."/>
            <person name="Stern D."/>
            <person name="Umen J."/>
            <person name="Willows R."/>
            <person name="Wilson N."/>
            <person name="Zimmer S.L."/>
            <person name="Allmer J."/>
            <person name="Balk J."/>
            <person name="Bisova K."/>
            <person name="Chen C.J."/>
            <person name="Elias M."/>
            <person name="Gendler K."/>
            <person name="Hauser C."/>
            <person name="Lamb M.R."/>
            <person name="Ledford H."/>
            <person name="Long J.C."/>
            <person name="Minagawa J."/>
            <person name="Page M.D."/>
            <person name="Pan J."/>
            <person name="Pootakham W."/>
            <person name="Roje S."/>
            <person name="Rose A."/>
            <person name="Stahlberg E."/>
            <person name="Terauchi A.M."/>
            <person name="Yang P."/>
            <person name="Ball S."/>
            <person name="Bowler C."/>
            <person name="Dieckmann C.L."/>
            <person name="Gladyshev V.N."/>
            <person name="Green P."/>
            <person name="Jorgensen R."/>
            <person name="Mayfield S."/>
            <person name="Mueller-Roeber B."/>
            <person name="Rajamani S."/>
            <person name="Sayre R.T."/>
            <person name="Brokstein P."/>
            <person name="Dubchak I."/>
            <person name="Goodstein D."/>
            <person name="Hornick L."/>
            <person name="Huang Y.W."/>
            <person name="Jhaveri J."/>
            <person name="Luo Y."/>
            <person name="Martinez D."/>
            <person name="Ngau W.C."/>
            <person name="Otillar B."/>
            <person name="Poliakov A."/>
            <person name="Porter A."/>
            <person name="Szajkowski L."/>
            <person name="Werner G."/>
            <person name="Zhou K."/>
            <person name="Grigoriev I.V."/>
            <person name="Rokhsar D.S."/>
            <person name="Grossman A.R."/>
        </authorList>
    </citation>
    <scope>NUCLEOTIDE SEQUENCE [LARGE SCALE GENOMIC DNA]</scope>
    <source>
        <strain evidence="3">CC-503</strain>
    </source>
</reference>
<organism evidence="2 3">
    <name type="scientific">Chlamydomonas reinhardtii</name>
    <name type="common">Chlamydomonas smithii</name>
    <dbReference type="NCBI Taxonomy" id="3055"/>
    <lineage>
        <taxon>Eukaryota</taxon>
        <taxon>Viridiplantae</taxon>
        <taxon>Chlorophyta</taxon>
        <taxon>core chlorophytes</taxon>
        <taxon>Chlorophyceae</taxon>
        <taxon>CS clade</taxon>
        <taxon>Chlamydomonadales</taxon>
        <taxon>Chlamydomonadaceae</taxon>
        <taxon>Chlamydomonas</taxon>
    </lineage>
</organism>
<dbReference type="KEGG" id="cre:CHLRE_09g400256v5"/>
<dbReference type="AlphaFoldDB" id="A0A2K3DEY9"/>
<dbReference type="PaxDb" id="3055-EDP00022"/>
<dbReference type="GeneID" id="66054776"/>
<dbReference type="Proteomes" id="UP000006906">
    <property type="component" value="Chromosome 9"/>
</dbReference>
<sequence length="269" mass="26362">MMAGCFGGHQRAGGPEPVKKATNNVTASGQASSSPHPAALALQAGRLAVSFSGGGFLLPYHIGVVEVLLQLGVIRQRPPPLPPAAAGAIATVGPASPAATAAAATAASAPQAVFNGAAETQDVSQPPAPAGGTLRARSGDNAAPSQPVQPPPAAAASTPQPTATTTTTTTNATTASNSINGSSSSSNSSSSSYTPVAGSSAGSLVAASVACGLSPAQMLSTFLDSVRDCRTGGSFRRLDQVGVVGGGVERWGGAHKRCREEVGWGAQEV</sequence>
<keyword evidence="3" id="KW-1185">Reference proteome</keyword>
<evidence type="ECO:0000313" key="2">
    <source>
        <dbReference type="EMBL" id="PNW79087.1"/>
    </source>
</evidence>
<dbReference type="GO" id="GO:0005811">
    <property type="term" value="C:lipid droplet"/>
    <property type="evidence" value="ECO:0000318"/>
    <property type="project" value="GO_Central"/>
</dbReference>
<dbReference type="RefSeq" id="XP_042921372.1">
    <property type="nucleotide sequence ID" value="XM_043065978.1"/>
</dbReference>
<dbReference type="GO" id="GO:0004806">
    <property type="term" value="F:triacylglycerol lipase activity"/>
    <property type="evidence" value="ECO:0000318"/>
    <property type="project" value="GO_Central"/>
</dbReference>
<gene>
    <name evidence="2" type="ORF">CHLRE_09g400256v5</name>
</gene>
<dbReference type="PANTHER" id="PTHR12406:SF7">
    <property type="entry name" value="PATATIN-LIKE PHOSPHOLIPASE DOMAIN-CONTAINING PROTEIN 4"/>
    <property type="match status" value="1"/>
</dbReference>
<accession>A0A2K3DEY9</accession>
<dbReference type="PANTHER" id="PTHR12406">
    <property type="entry name" value="CALCIUM-INDEPENDENT PHOSPHOLIPASE A2 IPLA2 -RELATED"/>
    <property type="match status" value="1"/>
</dbReference>
<dbReference type="GO" id="GO:0016020">
    <property type="term" value="C:membrane"/>
    <property type="evidence" value="ECO:0000318"/>
    <property type="project" value="GO_Central"/>
</dbReference>
<evidence type="ECO:0000256" key="1">
    <source>
        <dbReference type="SAM" id="MobiDB-lite"/>
    </source>
</evidence>
<dbReference type="Gramene" id="PNW79087">
    <property type="protein sequence ID" value="PNW79087"/>
    <property type="gene ID" value="CHLRE_09g400256v5"/>
</dbReference>
<dbReference type="EMBL" id="CM008970">
    <property type="protein sequence ID" value="PNW79087.1"/>
    <property type="molecule type" value="Genomic_DNA"/>
</dbReference>
<feature type="compositionally biased region" description="Gly residues" evidence="1">
    <location>
        <begin position="1"/>
        <end position="11"/>
    </location>
</feature>
<dbReference type="InParanoid" id="A0A2K3DEY9"/>
<evidence type="ECO:0000313" key="3">
    <source>
        <dbReference type="Proteomes" id="UP000006906"/>
    </source>
</evidence>
<dbReference type="GO" id="GO:0055088">
    <property type="term" value="P:lipid homeostasis"/>
    <property type="evidence" value="ECO:0000318"/>
    <property type="project" value="GO_Central"/>
</dbReference>
<feature type="region of interest" description="Disordered" evidence="1">
    <location>
        <begin position="1"/>
        <end position="35"/>
    </location>
</feature>
<protein>
    <recommendedName>
        <fullName evidence="4">PNPLA domain-containing protein</fullName>
    </recommendedName>
</protein>